<comment type="caution">
    <text evidence="1">The sequence shown here is derived from an EMBL/GenBank/DDBJ whole genome shotgun (WGS) entry which is preliminary data.</text>
</comment>
<dbReference type="Proteomes" id="UP000188268">
    <property type="component" value="Unassembled WGS sequence"/>
</dbReference>
<organism evidence="1 2">
    <name type="scientific">Corchorus capsularis</name>
    <name type="common">Jute</name>
    <dbReference type="NCBI Taxonomy" id="210143"/>
    <lineage>
        <taxon>Eukaryota</taxon>
        <taxon>Viridiplantae</taxon>
        <taxon>Streptophyta</taxon>
        <taxon>Embryophyta</taxon>
        <taxon>Tracheophyta</taxon>
        <taxon>Spermatophyta</taxon>
        <taxon>Magnoliopsida</taxon>
        <taxon>eudicotyledons</taxon>
        <taxon>Gunneridae</taxon>
        <taxon>Pentapetalae</taxon>
        <taxon>rosids</taxon>
        <taxon>malvids</taxon>
        <taxon>Malvales</taxon>
        <taxon>Malvaceae</taxon>
        <taxon>Grewioideae</taxon>
        <taxon>Apeibeae</taxon>
        <taxon>Corchorus</taxon>
    </lineage>
</organism>
<reference evidence="1 2" key="1">
    <citation type="submission" date="2013-09" db="EMBL/GenBank/DDBJ databases">
        <title>Corchorus capsularis genome sequencing.</title>
        <authorList>
            <person name="Alam M."/>
            <person name="Haque M.S."/>
            <person name="Islam M.S."/>
            <person name="Emdad E.M."/>
            <person name="Islam M.M."/>
            <person name="Ahmed B."/>
            <person name="Halim A."/>
            <person name="Hossen Q.M.M."/>
            <person name="Hossain M.Z."/>
            <person name="Ahmed R."/>
            <person name="Khan M.M."/>
            <person name="Islam R."/>
            <person name="Rashid M.M."/>
            <person name="Khan S.A."/>
            <person name="Rahman M.S."/>
            <person name="Alam M."/>
        </authorList>
    </citation>
    <scope>NUCLEOTIDE SEQUENCE [LARGE SCALE GENOMIC DNA]</scope>
    <source>
        <strain evidence="2">cv. CVL-1</strain>
        <tissue evidence="1">Whole seedling</tissue>
    </source>
</reference>
<accession>A0A1R3K0I8</accession>
<name>A0A1R3K0I8_COCAP</name>
<protein>
    <submittedName>
        <fullName evidence="1">Uncharacterized protein</fullName>
    </submittedName>
</protein>
<sequence>AINKGKISFVVCQIEDDSKQH</sequence>
<dbReference type="AlphaFoldDB" id="A0A1R3K0I8"/>
<gene>
    <name evidence="1" type="ORF">CCACVL1_03341</name>
</gene>
<keyword evidence="2" id="KW-1185">Reference proteome</keyword>
<feature type="non-terminal residue" evidence="1">
    <location>
        <position position="1"/>
    </location>
</feature>
<evidence type="ECO:0000313" key="2">
    <source>
        <dbReference type="Proteomes" id="UP000188268"/>
    </source>
</evidence>
<proteinExistence type="predicted"/>
<dbReference type="EMBL" id="AWWV01006647">
    <property type="protein sequence ID" value="OMP00498.1"/>
    <property type="molecule type" value="Genomic_DNA"/>
</dbReference>
<dbReference type="Gramene" id="OMP00498">
    <property type="protein sequence ID" value="OMP00498"/>
    <property type="gene ID" value="CCACVL1_03341"/>
</dbReference>
<evidence type="ECO:0000313" key="1">
    <source>
        <dbReference type="EMBL" id="OMP00498.1"/>
    </source>
</evidence>